<evidence type="ECO:0000259" key="2">
    <source>
        <dbReference type="PROSITE" id="PS51462"/>
    </source>
</evidence>
<dbReference type="PROSITE" id="PS00893">
    <property type="entry name" value="NUDIX_BOX"/>
    <property type="match status" value="1"/>
</dbReference>
<reference evidence="3 4" key="1">
    <citation type="journal article" date="2023" name="Virus Evol.">
        <title>Computational host range prediction-The good, the bad, and the ugly.</title>
        <authorList>
            <person name="Howell A.A."/>
            <person name="Versoza C.J."/>
            <person name="Pfeifer S.P."/>
        </authorList>
    </citation>
    <scope>NUCLEOTIDE SEQUENCE [LARGE SCALE GENOMIC DNA]</scope>
    <source>
        <strain evidence="3 4">1610/1b</strain>
    </source>
</reference>
<dbReference type="CDD" id="cd04662">
    <property type="entry name" value="NUDIX_Hydrolase"/>
    <property type="match status" value="1"/>
</dbReference>
<keyword evidence="1" id="KW-0378">Hydrolase</keyword>
<dbReference type="InterPro" id="IPR020084">
    <property type="entry name" value="NUDIX_hydrolase_CS"/>
</dbReference>
<dbReference type="InterPro" id="IPR000086">
    <property type="entry name" value="NUDIX_hydrolase_dom"/>
</dbReference>
<proteinExistence type="predicted"/>
<dbReference type="PROSITE" id="PS51462">
    <property type="entry name" value="NUDIX"/>
    <property type="match status" value="1"/>
</dbReference>
<accession>A0ABZ2U034</accession>
<dbReference type="Pfam" id="PF00293">
    <property type="entry name" value="NUDIX"/>
    <property type="match status" value="1"/>
</dbReference>
<dbReference type="Proteomes" id="UP001479933">
    <property type="component" value="Chromosome"/>
</dbReference>
<dbReference type="PANTHER" id="PTHR21340">
    <property type="entry name" value="DIADENOSINE 5,5-P1,P4-TETRAPHOSPHATE PYROPHOSPHOHYDROLASE MUTT"/>
    <property type="match status" value="1"/>
</dbReference>
<evidence type="ECO:0000313" key="3">
    <source>
        <dbReference type="EMBL" id="WYY05984.1"/>
    </source>
</evidence>
<gene>
    <name evidence="3" type="ORF">RVF87_12925</name>
</gene>
<dbReference type="RefSeq" id="WP_066161563.1">
    <property type="nucleotide sequence ID" value="NZ_CP136137.1"/>
</dbReference>
<evidence type="ECO:0000313" key="4">
    <source>
        <dbReference type="Proteomes" id="UP001479933"/>
    </source>
</evidence>
<protein>
    <submittedName>
        <fullName evidence="3">NUDIX domain-containing protein</fullName>
    </submittedName>
</protein>
<dbReference type="InterPro" id="IPR051325">
    <property type="entry name" value="Nudix_hydrolase_domain"/>
</dbReference>
<dbReference type="SUPFAM" id="SSF55811">
    <property type="entry name" value="Nudix"/>
    <property type="match status" value="1"/>
</dbReference>
<dbReference type="EMBL" id="CP136137">
    <property type="protein sequence ID" value="WYY05984.1"/>
    <property type="molecule type" value="Genomic_DNA"/>
</dbReference>
<keyword evidence="4" id="KW-1185">Reference proteome</keyword>
<sequence>MAKAQTSAGILLYRRAAAGLEVLLVHPGGPYFARKDAGAWSIPKGMVDPGEDVLVAARREFAEETGHPAPNGEAIELGEVRLRSGKHVVGFALEGDLDVATIVSNTFEIPWPPRSGKRQSFPEVDRGQWFSLAQAREKLNEAQAAFLDRLPPD</sequence>
<evidence type="ECO:0000256" key="1">
    <source>
        <dbReference type="ARBA" id="ARBA00022801"/>
    </source>
</evidence>
<name>A0ABZ2U034_9ACTN</name>
<dbReference type="PANTHER" id="PTHR21340:SF7">
    <property type="entry name" value="NUDIX HYDROLASE DOMAIN-CONTAINING PROTEIN"/>
    <property type="match status" value="1"/>
</dbReference>
<feature type="domain" description="Nudix hydrolase" evidence="2">
    <location>
        <begin position="3"/>
        <end position="152"/>
    </location>
</feature>
<dbReference type="Gene3D" id="3.90.79.10">
    <property type="entry name" value="Nucleoside Triphosphate Pyrophosphohydrolase"/>
    <property type="match status" value="1"/>
</dbReference>
<dbReference type="InterPro" id="IPR015797">
    <property type="entry name" value="NUDIX_hydrolase-like_dom_sf"/>
</dbReference>
<organism evidence="3 4">
    <name type="scientific">Gordonia hydrophobica</name>
    <dbReference type="NCBI Taxonomy" id="40516"/>
    <lineage>
        <taxon>Bacteria</taxon>
        <taxon>Bacillati</taxon>
        <taxon>Actinomycetota</taxon>
        <taxon>Actinomycetes</taxon>
        <taxon>Mycobacteriales</taxon>
        <taxon>Gordoniaceae</taxon>
        <taxon>Gordonia</taxon>
    </lineage>
</organism>